<reference evidence="4 5" key="1">
    <citation type="submission" date="2011-06" db="EMBL/GenBank/DDBJ databases">
        <authorList>
            <person name="Harkins D.M."/>
            <person name="Madupu R."/>
            <person name="Durkin A.S."/>
            <person name="Torralba M."/>
            <person name="Methe B."/>
            <person name="Sutton G.G."/>
            <person name="Nelson K.E."/>
        </authorList>
    </citation>
    <scope>NUCLEOTIDE SEQUENCE [LARGE SCALE GENOMIC DNA]</scope>
    <source>
        <strain evidence="4 5">SK1060</strain>
    </source>
</reference>
<sequence length="69" mass="7930">MMLPAGVVSPFGLLNNADKDIQVYFDKEIMSEKRMSFHPNTNEKTLFLNTTDLLKFLEAIGYEPHIIEL</sequence>
<dbReference type="Gene3D" id="3.90.960.10">
    <property type="entry name" value="YbaK/aminoacyl-tRNA synthetase-associated domain"/>
    <property type="match status" value="1"/>
</dbReference>
<organism evidence="4 5">
    <name type="scientific">Streptococcus constellatus subsp. pharyngis SK1060 = CCUG 46377</name>
    <dbReference type="NCBI Taxonomy" id="1035184"/>
    <lineage>
        <taxon>Bacteria</taxon>
        <taxon>Bacillati</taxon>
        <taxon>Bacillota</taxon>
        <taxon>Bacilli</taxon>
        <taxon>Lactobacillales</taxon>
        <taxon>Streptococcaceae</taxon>
        <taxon>Streptococcus</taxon>
        <taxon>Streptococcus anginosus group</taxon>
    </lineage>
</organism>
<proteinExistence type="inferred from homology"/>
<gene>
    <name evidence="4" type="ORF">HMPREF1042_1113</name>
</gene>
<dbReference type="InterPro" id="IPR040285">
    <property type="entry name" value="ProX/PRXD1"/>
</dbReference>
<evidence type="ECO:0000256" key="1">
    <source>
        <dbReference type="ARBA" id="ARBA00010201"/>
    </source>
</evidence>
<dbReference type="EMBL" id="AFUP01000003">
    <property type="protein sequence ID" value="EGV09314.1"/>
    <property type="molecule type" value="Genomic_DNA"/>
</dbReference>
<dbReference type="GO" id="GO:0002161">
    <property type="term" value="F:aminoacyl-tRNA deacylase activity"/>
    <property type="evidence" value="ECO:0007669"/>
    <property type="project" value="InterPro"/>
</dbReference>
<comment type="similarity">
    <text evidence="1">Belongs to the PRORSD1 family.</text>
</comment>
<accession>F9P6L3</accession>
<dbReference type="InterPro" id="IPR007214">
    <property type="entry name" value="YbaK/aa-tRNA-synth-assoc-dom"/>
</dbReference>
<name>F9P6L3_STRCV</name>
<dbReference type="Proteomes" id="UP000003287">
    <property type="component" value="Unassembled WGS sequence"/>
</dbReference>
<dbReference type="InterPro" id="IPR036754">
    <property type="entry name" value="YbaK/aa-tRNA-synt-asso_dom_sf"/>
</dbReference>
<dbReference type="PANTHER" id="PTHR31423:SF3">
    <property type="entry name" value="PROLYL-TRNA SYNTHETASE ASSOCIATED DOMAIN-CONTAINING PROTEIN 1-RELATED"/>
    <property type="match status" value="1"/>
</dbReference>
<dbReference type="SUPFAM" id="SSF55826">
    <property type="entry name" value="YbaK/ProRS associated domain"/>
    <property type="match status" value="1"/>
</dbReference>
<evidence type="ECO:0000256" key="2">
    <source>
        <dbReference type="ARBA" id="ARBA00022917"/>
    </source>
</evidence>
<evidence type="ECO:0000259" key="3">
    <source>
        <dbReference type="Pfam" id="PF04073"/>
    </source>
</evidence>
<dbReference type="Pfam" id="PF04073">
    <property type="entry name" value="tRNA_edit"/>
    <property type="match status" value="1"/>
</dbReference>
<dbReference type="AlphaFoldDB" id="F9P6L3"/>
<dbReference type="GO" id="GO:0016874">
    <property type="term" value="F:ligase activity"/>
    <property type="evidence" value="ECO:0007669"/>
    <property type="project" value="UniProtKB-KW"/>
</dbReference>
<evidence type="ECO:0000313" key="4">
    <source>
        <dbReference type="EMBL" id="EGV09314.1"/>
    </source>
</evidence>
<protein>
    <submittedName>
        <fullName evidence="4">YbaK/proline--tRNA ligase associated domain protein</fullName>
    </submittedName>
</protein>
<dbReference type="PANTHER" id="PTHR31423">
    <property type="entry name" value="YBAK DOMAIN-CONTAINING PROTEIN"/>
    <property type="match status" value="1"/>
</dbReference>
<evidence type="ECO:0000313" key="5">
    <source>
        <dbReference type="Proteomes" id="UP000003287"/>
    </source>
</evidence>
<keyword evidence="4" id="KW-0436">Ligase</keyword>
<feature type="domain" description="YbaK/aminoacyl-tRNA synthetase-associated" evidence="3">
    <location>
        <begin position="4"/>
        <end position="56"/>
    </location>
</feature>
<dbReference type="GO" id="GO:0006412">
    <property type="term" value="P:translation"/>
    <property type="evidence" value="ECO:0007669"/>
    <property type="project" value="UniProtKB-KW"/>
</dbReference>
<keyword evidence="2" id="KW-0648">Protein biosynthesis</keyword>
<dbReference type="eggNOG" id="COG3760">
    <property type="taxonomic scope" value="Bacteria"/>
</dbReference>